<keyword evidence="4" id="KW-0479">Metal-binding</keyword>
<dbReference type="InterPro" id="IPR037225">
    <property type="entry name" value="Nuo51_FMN-bd_sf"/>
</dbReference>
<evidence type="ECO:0000259" key="7">
    <source>
        <dbReference type="SMART" id="SM00928"/>
    </source>
</evidence>
<evidence type="ECO:0000256" key="2">
    <source>
        <dbReference type="ARBA" id="ARBA00007523"/>
    </source>
</evidence>
<dbReference type="PROSITE" id="PS00645">
    <property type="entry name" value="COMPLEX1_51K_2"/>
    <property type="match status" value="1"/>
</dbReference>
<keyword evidence="6" id="KW-0411">Iron-sulfur</keyword>
<evidence type="ECO:0000256" key="1">
    <source>
        <dbReference type="ARBA" id="ARBA00001917"/>
    </source>
</evidence>
<dbReference type="Pfam" id="PF01512">
    <property type="entry name" value="Complex1_51K"/>
    <property type="match status" value="1"/>
</dbReference>
<dbReference type="InterPro" id="IPR037207">
    <property type="entry name" value="Nuop51_4Fe4S-bd_sf"/>
</dbReference>
<dbReference type="InterPro" id="IPR019575">
    <property type="entry name" value="Nuop51_4Fe4S-bd"/>
</dbReference>
<dbReference type="Pfam" id="PF10531">
    <property type="entry name" value="SLBB"/>
    <property type="match status" value="1"/>
</dbReference>
<dbReference type="SUPFAM" id="SSF52833">
    <property type="entry name" value="Thioredoxin-like"/>
    <property type="match status" value="1"/>
</dbReference>
<dbReference type="InterPro" id="IPR001949">
    <property type="entry name" value="NADH-UbQ_OxRdtase_51kDa_CS"/>
</dbReference>
<dbReference type="SMART" id="SM00928">
    <property type="entry name" value="NADH_4Fe-4S"/>
    <property type="match status" value="1"/>
</dbReference>
<dbReference type="PANTHER" id="PTHR43578">
    <property type="entry name" value="NADH-QUINONE OXIDOREDUCTASE SUBUNIT F"/>
    <property type="match status" value="1"/>
</dbReference>
<dbReference type="Gene3D" id="3.10.20.600">
    <property type="match status" value="1"/>
</dbReference>
<sequence length="569" mass="61047">MSVQTGLARGPNLPPLNVAARAAAQAALAGETPQRDRLIEYLHRLQDAHGALFADHLAALAEAMKLARAEVYEVATFYHHFDVVAEGEAAPAGLTVRVCDSLTCAMHGGEELAGALEGRFGAGVRIQRVPCVGRCDCAPVAVVGQNPVHQASADKVMAVVDADDRVEPAPDIIDFDAYRVAGGYHLYETMRSGEHDVDEVLGVLDTAILRGLGGAGFPAARKWRTVMAQPAPRNMAVNIDEGEPGTFKDRHYLGRDPHRFIEGMLIAARVVGIAAIWIYIRDEYPALRKMLITELDKVRAAWPDLPPIEVRRGAGAYICGEESAMIESIEGKRGMPRLRPPYVAEVGLFGRPTLVHNPETLWWVRDIVDTSLVQGYDWLEKRGRNCRQGLRSFSVSGRVAKPGVIVTDAGITLRQLIDEHCGGMEPGHELYGYFPGGASGGMLPASLADVPLDFDTLAPYGCFIGSAAIVVFSQQDKARALAENAMHFFAHESCGQCTPCRVGTAKAAGLMAAKTWDAPLLEELGSAMMDASICGLGQAAPNPVRSVLRYFPHEVGATPADARAGEGAA</sequence>
<dbReference type="Gene3D" id="1.10.10.1590">
    <property type="entry name" value="NADH-quinone oxidoreductase subunit E"/>
    <property type="match status" value="1"/>
</dbReference>
<dbReference type="FunFam" id="3.10.20.600:FF:000006">
    <property type="entry name" value="Formate dehydrogenase, beta subunit"/>
    <property type="match status" value="1"/>
</dbReference>
<dbReference type="InterPro" id="IPR041921">
    <property type="entry name" value="NuoE_N"/>
</dbReference>
<feature type="domain" description="NADH-ubiquinone oxidoreductase 51kDa subunit iron-sulphur binding" evidence="7">
    <location>
        <begin position="479"/>
        <end position="524"/>
    </location>
</feature>
<keyword evidence="9" id="KW-1185">Reference proteome</keyword>
<evidence type="ECO:0000256" key="6">
    <source>
        <dbReference type="ARBA" id="ARBA00023014"/>
    </source>
</evidence>
<dbReference type="Proteomes" id="UP000244930">
    <property type="component" value="Chromosome"/>
</dbReference>
<keyword evidence="3" id="KW-0004">4Fe-4S</keyword>
<dbReference type="PROSITE" id="PS00644">
    <property type="entry name" value="COMPLEX1_51K_1"/>
    <property type="match status" value="1"/>
</dbReference>
<evidence type="ECO:0000313" key="8">
    <source>
        <dbReference type="EMBL" id="AWI74216.1"/>
    </source>
</evidence>
<reference evidence="8 9" key="1">
    <citation type="submission" date="2017-06" db="EMBL/GenBank/DDBJ databases">
        <title>Azoarcus.</title>
        <authorList>
            <person name="Woo J.-H."/>
            <person name="Kim H.-S."/>
        </authorList>
    </citation>
    <scope>NUCLEOTIDE SEQUENCE [LARGE SCALE GENOMIC DNA]</scope>
    <source>
        <strain evidence="8 9">TSPY31</strain>
    </source>
</reference>
<dbReference type="GO" id="GO:0008137">
    <property type="term" value="F:NADH dehydrogenase (ubiquinone) activity"/>
    <property type="evidence" value="ECO:0007669"/>
    <property type="project" value="InterPro"/>
</dbReference>
<name>A0A2U8GMM1_9RHOO</name>
<evidence type="ECO:0000256" key="3">
    <source>
        <dbReference type="ARBA" id="ARBA00022485"/>
    </source>
</evidence>
<dbReference type="KEGG" id="acom:CEW83_02435"/>
<dbReference type="SUPFAM" id="SSF142019">
    <property type="entry name" value="Nqo1 FMN-binding domain-like"/>
    <property type="match status" value="1"/>
</dbReference>
<dbReference type="GO" id="GO:0046872">
    <property type="term" value="F:metal ion binding"/>
    <property type="evidence" value="ECO:0007669"/>
    <property type="project" value="UniProtKB-KW"/>
</dbReference>
<dbReference type="GO" id="GO:0010181">
    <property type="term" value="F:FMN binding"/>
    <property type="evidence" value="ECO:0007669"/>
    <property type="project" value="InterPro"/>
</dbReference>
<dbReference type="PANTHER" id="PTHR43578:SF3">
    <property type="entry name" value="NADH-QUINONE OXIDOREDUCTASE SUBUNIT F"/>
    <property type="match status" value="1"/>
</dbReference>
<evidence type="ECO:0000256" key="4">
    <source>
        <dbReference type="ARBA" id="ARBA00022723"/>
    </source>
</evidence>
<comment type="cofactor">
    <cofactor evidence="1">
        <name>FMN</name>
        <dbReference type="ChEBI" id="CHEBI:58210"/>
    </cofactor>
</comment>
<dbReference type="RefSeq" id="WP_108947924.1">
    <property type="nucleotide sequence ID" value="NZ_CP022187.1"/>
</dbReference>
<protein>
    <submittedName>
        <fullName evidence="8">NADH-quinone oxidoreductase subunit F</fullName>
    </submittedName>
</protein>
<dbReference type="Gene3D" id="1.20.1440.230">
    <property type="entry name" value="NADH-ubiquinone oxidoreductase 51kDa subunit, iron-sulphur binding domain"/>
    <property type="match status" value="1"/>
</dbReference>
<dbReference type="InterPro" id="IPR011538">
    <property type="entry name" value="Nuo51_FMN-bd"/>
</dbReference>
<dbReference type="CDD" id="cd03082">
    <property type="entry name" value="TRX_Fd_NuoE_W_FDH_beta"/>
    <property type="match status" value="1"/>
</dbReference>
<dbReference type="SUPFAM" id="SSF140490">
    <property type="entry name" value="Nqo1C-terminal domain-like"/>
    <property type="match status" value="1"/>
</dbReference>
<dbReference type="Gene3D" id="3.40.30.10">
    <property type="entry name" value="Glutaredoxin"/>
    <property type="match status" value="1"/>
</dbReference>
<dbReference type="AlphaFoldDB" id="A0A2U8GMM1"/>
<dbReference type="InterPro" id="IPR036249">
    <property type="entry name" value="Thioredoxin-like_sf"/>
</dbReference>
<dbReference type="InterPro" id="IPR019554">
    <property type="entry name" value="Soluble_ligand-bd"/>
</dbReference>
<accession>A0A2U8GMM1</accession>
<evidence type="ECO:0000256" key="5">
    <source>
        <dbReference type="ARBA" id="ARBA00023004"/>
    </source>
</evidence>
<keyword evidence="5" id="KW-0408">Iron</keyword>
<dbReference type="GO" id="GO:0051539">
    <property type="term" value="F:4 iron, 4 sulfur cluster binding"/>
    <property type="evidence" value="ECO:0007669"/>
    <property type="project" value="UniProtKB-KW"/>
</dbReference>
<dbReference type="Pfam" id="PF01257">
    <property type="entry name" value="2Fe-2S_thioredx"/>
    <property type="match status" value="1"/>
</dbReference>
<dbReference type="Pfam" id="PF10589">
    <property type="entry name" value="NADH_4Fe-4S"/>
    <property type="match status" value="1"/>
</dbReference>
<gene>
    <name evidence="8" type="ORF">CEW83_02435</name>
</gene>
<comment type="similarity">
    <text evidence="2">Belongs to the complex I 51 kDa subunit family.</text>
</comment>
<dbReference type="EMBL" id="CP022187">
    <property type="protein sequence ID" value="AWI74216.1"/>
    <property type="molecule type" value="Genomic_DNA"/>
</dbReference>
<organism evidence="8 9">
    <name type="scientific">Parazoarcus communis</name>
    <dbReference type="NCBI Taxonomy" id="41977"/>
    <lineage>
        <taxon>Bacteria</taxon>
        <taxon>Pseudomonadati</taxon>
        <taxon>Pseudomonadota</taxon>
        <taxon>Betaproteobacteria</taxon>
        <taxon>Rhodocyclales</taxon>
        <taxon>Zoogloeaceae</taxon>
        <taxon>Parazoarcus</taxon>
    </lineage>
</organism>
<dbReference type="SUPFAM" id="SSF142984">
    <property type="entry name" value="Nqo1 middle domain-like"/>
    <property type="match status" value="1"/>
</dbReference>
<proteinExistence type="inferred from homology"/>
<evidence type="ECO:0000313" key="9">
    <source>
        <dbReference type="Proteomes" id="UP000244930"/>
    </source>
</evidence>
<dbReference type="Gene3D" id="3.40.50.11540">
    <property type="entry name" value="NADH-ubiquinone oxidoreductase 51kDa subunit"/>
    <property type="match status" value="1"/>
</dbReference>